<dbReference type="EMBL" id="CP137845">
    <property type="protein sequence ID" value="WPB53903.1"/>
    <property type="molecule type" value="Genomic_DNA"/>
</dbReference>
<sequence>MKDNLNSNQSQIPSNKSAKKPKGHGGLSFFLTLLSLGCAAGIGYGVYRYVKNTINNFSNNQIKPINPNDFKINGKNGYLNSSIKSFNSKLEKDLKINDRFEYGHLSIIEYPIGIDKNEEPVYFLGEEGRKKLDELFQNRAVFGPEINALRNVYINRKYSGELNKEVNGFYLPGVFDIYLFSNSIFEGDTINYQILNWDAEKRAEMILSVLVHEYTHHIDNIYNRSIKNNDSLANNELEYKLSNKQIVKENNANNKKFLHEFRENLSYYLPLGQSNAYFLKNPTAFKYKLINQNPVFQNLSSYDLFKFANLNLTATEIMKFKNQFSKNLYFNNSNLNGINFINATTEDQVKYLYSFEELVPRELLKMSFTSNSKFYNPQEKIYRGYLYFDKPDKKSTYLSAIGDDILKMYVHDNKEIFSTNWVFDNELKGFRNAEDELIFKNIAKDLRLKGLFKAYIDLMGYGQAISYIGADNWKWQFDDKNSTIQRDHANLNFGGYLKLDKNYVNKKMALLLTNQNKASDYQKIAIHKSNFNFVAKKAWNSDISATYNVDWIYPFSSQEKDKYTYFSYFSDSIDIETLNKYSLGKKLDIKLWIDENSDNKMSDNEIKDFLNDANNNYFDVQERSKRRVTSFRKYMDHSLGLWTQEYSYQLNIKKGAKTYFEWDKY</sequence>
<feature type="compositionally biased region" description="Polar residues" evidence="1">
    <location>
        <begin position="1"/>
        <end position="16"/>
    </location>
</feature>
<keyword evidence="2" id="KW-0812">Transmembrane</keyword>
<reference evidence="3" key="1">
    <citation type="submission" date="2023-11" db="EMBL/GenBank/DDBJ databases">
        <title>Completed genome sequence of Mycoplasma equirhinis type strain M432/72.</title>
        <authorList>
            <person name="Spergser J."/>
        </authorList>
    </citation>
    <scope>NUCLEOTIDE SEQUENCE [LARGE SCALE GENOMIC DNA]</scope>
    <source>
        <strain evidence="3">M432/72</strain>
    </source>
</reference>
<keyword evidence="2" id="KW-0472">Membrane</keyword>
<gene>
    <name evidence="3" type="ORF">R9B83_02855</name>
</gene>
<evidence type="ECO:0000313" key="3">
    <source>
        <dbReference type="EMBL" id="WPB53903.1"/>
    </source>
</evidence>
<accession>A0ABZ0PA56</accession>
<organism evidence="3 4">
    <name type="scientific">Metamycoplasma equirhinis</name>
    <dbReference type="NCBI Taxonomy" id="92402"/>
    <lineage>
        <taxon>Bacteria</taxon>
        <taxon>Bacillati</taxon>
        <taxon>Mycoplasmatota</taxon>
        <taxon>Mycoplasmoidales</taxon>
        <taxon>Metamycoplasmataceae</taxon>
        <taxon>Metamycoplasma</taxon>
    </lineage>
</organism>
<dbReference type="RefSeq" id="WP_140031207.1">
    <property type="nucleotide sequence ID" value="NZ_CP137845.1"/>
</dbReference>
<dbReference type="Proteomes" id="UP001303601">
    <property type="component" value="Chromosome"/>
</dbReference>
<feature type="region of interest" description="Disordered" evidence="1">
    <location>
        <begin position="1"/>
        <end position="22"/>
    </location>
</feature>
<evidence type="ECO:0000313" key="4">
    <source>
        <dbReference type="Proteomes" id="UP001303601"/>
    </source>
</evidence>
<protein>
    <submittedName>
        <fullName evidence="3">Uncharacterized protein</fullName>
    </submittedName>
</protein>
<dbReference type="PROSITE" id="PS00018">
    <property type="entry name" value="EF_HAND_1"/>
    <property type="match status" value="1"/>
</dbReference>
<name>A0ABZ0PA56_9BACT</name>
<evidence type="ECO:0000256" key="1">
    <source>
        <dbReference type="SAM" id="MobiDB-lite"/>
    </source>
</evidence>
<dbReference type="InterPro" id="IPR054786">
    <property type="entry name" value="MYPU_1760-like"/>
</dbReference>
<evidence type="ECO:0000256" key="2">
    <source>
        <dbReference type="SAM" id="Phobius"/>
    </source>
</evidence>
<proteinExistence type="predicted"/>
<feature type="transmembrane region" description="Helical" evidence="2">
    <location>
        <begin position="26"/>
        <end position="47"/>
    </location>
</feature>
<dbReference type="InterPro" id="IPR018247">
    <property type="entry name" value="EF_Hand_1_Ca_BS"/>
</dbReference>
<keyword evidence="2" id="KW-1133">Transmembrane helix</keyword>
<dbReference type="NCBIfam" id="NF045830">
    <property type="entry name" value="MYPU_1760_HExxH"/>
    <property type="match status" value="1"/>
</dbReference>
<keyword evidence="4" id="KW-1185">Reference proteome</keyword>
<dbReference type="GeneID" id="94493816"/>